<evidence type="ECO:0000313" key="2">
    <source>
        <dbReference type="Proteomes" id="UP000609849"/>
    </source>
</evidence>
<gene>
    <name evidence="1" type="ORF">H8923_06235</name>
</gene>
<dbReference type="EMBL" id="JACRWE010000002">
    <property type="protein sequence ID" value="MBC5996355.1"/>
    <property type="molecule type" value="Genomic_DNA"/>
</dbReference>
<dbReference type="RefSeq" id="WP_153972017.1">
    <property type="nucleotide sequence ID" value="NZ_JACRWE010000002.1"/>
</dbReference>
<proteinExistence type="predicted"/>
<organism evidence="1 2">
    <name type="scientific">Romboutsia faecis</name>
    <dbReference type="NCBI Taxonomy" id="2764597"/>
    <lineage>
        <taxon>Bacteria</taxon>
        <taxon>Bacillati</taxon>
        <taxon>Bacillota</taxon>
        <taxon>Clostridia</taxon>
        <taxon>Peptostreptococcales</taxon>
        <taxon>Peptostreptococcaceae</taxon>
        <taxon>Romboutsia</taxon>
    </lineage>
</organism>
<sequence length="69" mass="8203">MRHKHDVKYDYDAEYKIGRAKVYIVSPETVLGRKMTDEEIKMVLEDVSKNQSRIYESIALKKQKEKDNI</sequence>
<keyword evidence="2" id="KW-1185">Reference proteome</keyword>
<dbReference type="Proteomes" id="UP000609849">
    <property type="component" value="Unassembled WGS sequence"/>
</dbReference>
<evidence type="ECO:0000313" key="1">
    <source>
        <dbReference type="EMBL" id="MBC5996355.1"/>
    </source>
</evidence>
<protein>
    <submittedName>
        <fullName evidence="1">Uncharacterized protein</fullName>
    </submittedName>
</protein>
<reference evidence="1 2" key="1">
    <citation type="submission" date="2020-08" db="EMBL/GenBank/DDBJ databases">
        <authorList>
            <person name="Liu C."/>
            <person name="Sun Q."/>
        </authorList>
    </citation>
    <scope>NUCLEOTIDE SEQUENCE [LARGE SCALE GENOMIC DNA]</scope>
    <source>
        <strain evidence="1 2">NSJ-18</strain>
    </source>
</reference>
<comment type="caution">
    <text evidence="1">The sequence shown here is derived from an EMBL/GenBank/DDBJ whole genome shotgun (WGS) entry which is preliminary data.</text>
</comment>
<name>A0ABR7JN47_9FIRM</name>
<accession>A0ABR7JN47</accession>